<dbReference type="RefSeq" id="XP_033445929.1">
    <property type="nucleotide sequence ID" value="XM_033593491.1"/>
</dbReference>
<dbReference type="GeneID" id="54351159"/>
<dbReference type="Proteomes" id="UP000800082">
    <property type="component" value="Unassembled WGS sequence"/>
</dbReference>
<proteinExistence type="predicted"/>
<sequence>MTYHIPASHAIVLTLVLVVAFTIFFSWCLYSSCSRAVDAEFAELQEQRQAAPA</sequence>
<reference evidence="2" key="1">
    <citation type="journal article" date="2020" name="Stud. Mycol.">
        <title>101 Dothideomycetes genomes: a test case for predicting lifestyles and emergence of pathogens.</title>
        <authorList>
            <person name="Haridas S."/>
            <person name="Albert R."/>
            <person name="Binder M."/>
            <person name="Bloem J."/>
            <person name="Labutti K."/>
            <person name="Salamov A."/>
            <person name="Andreopoulos B."/>
            <person name="Baker S."/>
            <person name="Barry K."/>
            <person name="Bills G."/>
            <person name="Bluhm B."/>
            <person name="Cannon C."/>
            <person name="Castanera R."/>
            <person name="Culley D."/>
            <person name="Daum C."/>
            <person name="Ezra D."/>
            <person name="Gonzalez J."/>
            <person name="Henrissat B."/>
            <person name="Kuo A."/>
            <person name="Liang C."/>
            <person name="Lipzen A."/>
            <person name="Lutzoni F."/>
            <person name="Magnuson J."/>
            <person name="Mondo S."/>
            <person name="Nolan M."/>
            <person name="Ohm R."/>
            <person name="Pangilinan J."/>
            <person name="Park H.-J."/>
            <person name="Ramirez L."/>
            <person name="Alfaro M."/>
            <person name="Sun H."/>
            <person name="Tritt A."/>
            <person name="Yoshinaga Y."/>
            <person name="Zwiers L.-H."/>
            <person name="Turgeon B."/>
            <person name="Goodwin S."/>
            <person name="Spatafora J."/>
            <person name="Crous P."/>
            <person name="Grigoriev I."/>
        </authorList>
    </citation>
    <scope>NUCLEOTIDE SEQUENCE</scope>
    <source>
        <strain evidence="2">CBS 183.55</strain>
    </source>
</reference>
<accession>A0A6A5RJ93</accession>
<dbReference type="EMBL" id="ML978982">
    <property type="protein sequence ID" value="KAF1925677.1"/>
    <property type="molecule type" value="Genomic_DNA"/>
</dbReference>
<dbReference type="AlphaFoldDB" id="A0A6A5RJ93"/>
<evidence type="ECO:0000313" key="3">
    <source>
        <dbReference type="Proteomes" id="UP000800082"/>
    </source>
</evidence>
<keyword evidence="3" id="KW-1185">Reference proteome</keyword>
<evidence type="ECO:0000256" key="1">
    <source>
        <dbReference type="SAM" id="Phobius"/>
    </source>
</evidence>
<evidence type="ECO:0000313" key="2">
    <source>
        <dbReference type="EMBL" id="KAF1925677.1"/>
    </source>
</evidence>
<protein>
    <submittedName>
        <fullName evidence="2">Uncharacterized protein</fullName>
    </submittedName>
</protein>
<keyword evidence="1" id="KW-1133">Transmembrane helix</keyword>
<feature type="transmembrane region" description="Helical" evidence="1">
    <location>
        <begin position="6"/>
        <end position="30"/>
    </location>
</feature>
<keyword evidence="1" id="KW-0472">Membrane</keyword>
<organism evidence="2 3">
    <name type="scientific">Didymella exigua CBS 183.55</name>
    <dbReference type="NCBI Taxonomy" id="1150837"/>
    <lineage>
        <taxon>Eukaryota</taxon>
        <taxon>Fungi</taxon>
        <taxon>Dikarya</taxon>
        <taxon>Ascomycota</taxon>
        <taxon>Pezizomycotina</taxon>
        <taxon>Dothideomycetes</taxon>
        <taxon>Pleosporomycetidae</taxon>
        <taxon>Pleosporales</taxon>
        <taxon>Pleosporineae</taxon>
        <taxon>Didymellaceae</taxon>
        <taxon>Didymella</taxon>
    </lineage>
</organism>
<name>A0A6A5RJ93_9PLEO</name>
<gene>
    <name evidence="2" type="ORF">M421DRAFT_423507</name>
</gene>
<keyword evidence="1" id="KW-0812">Transmembrane</keyword>
<dbReference type="OrthoDB" id="3694938at2759"/>